<comment type="subcellular location">
    <subcellularLocation>
        <location evidence="5">Nucleus</location>
        <location evidence="5">Nucleolus</location>
    </subcellularLocation>
    <subcellularLocation>
        <location evidence="5">Nucleus</location>
        <location evidence="5">Nucleoplasm</location>
    </subcellularLocation>
</comment>
<dbReference type="GO" id="GO:0006364">
    <property type="term" value="P:rRNA processing"/>
    <property type="evidence" value="ECO:0007669"/>
    <property type="project" value="TreeGrafter"/>
</dbReference>
<dbReference type="GO" id="GO:0008097">
    <property type="term" value="F:5S rRNA binding"/>
    <property type="evidence" value="ECO:0007669"/>
    <property type="project" value="TreeGrafter"/>
</dbReference>
<evidence type="ECO:0000313" key="7">
    <source>
        <dbReference type="EMBL" id="KAF2071804.1"/>
    </source>
</evidence>
<evidence type="ECO:0000256" key="6">
    <source>
        <dbReference type="SAM" id="Coils"/>
    </source>
</evidence>
<dbReference type="PANTHER" id="PTHR14211:SF7">
    <property type="entry name" value="RIBOSOME BIOGENESIS PROTEIN NOP53"/>
    <property type="match status" value="1"/>
</dbReference>
<comment type="caution">
    <text evidence="7">The sequence shown here is derived from an EMBL/GenBank/DDBJ whole genome shotgun (WGS) entry which is preliminary data.</text>
</comment>
<keyword evidence="6" id="KW-0175">Coiled coil</keyword>
<keyword evidence="8" id="KW-1185">Reference proteome</keyword>
<feature type="coiled-coil region" evidence="6">
    <location>
        <begin position="284"/>
        <end position="348"/>
    </location>
</feature>
<proteinExistence type="inferred from homology"/>
<evidence type="ECO:0000256" key="1">
    <source>
        <dbReference type="ARBA" id="ARBA00008838"/>
    </source>
</evidence>
<dbReference type="EMBL" id="AJWJ01000337">
    <property type="protein sequence ID" value="KAF2071804.1"/>
    <property type="molecule type" value="Genomic_DNA"/>
</dbReference>
<reference evidence="7" key="1">
    <citation type="submission" date="2020-01" db="EMBL/GenBank/DDBJ databases">
        <title>Development of genomics and gene disruption for Polysphondylium violaceum indicates a role for the polyketide synthase stlB in stalk morphogenesis.</title>
        <authorList>
            <person name="Narita B."/>
            <person name="Kawabe Y."/>
            <person name="Kin K."/>
            <person name="Saito T."/>
            <person name="Gibbs R."/>
            <person name="Kuspa A."/>
            <person name="Muzny D."/>
            <person name="Queller D."/>
            <person name="Richards S."/>
            <person name="Strassman J."/>
            <person name="Sucgang R."/>
            <person name="Worley K."/>
            <person name="Schaap P."/>
        </authorList>
    </citation>
    <scope>NUCLEOTIDE SEQUENCE</scope>
    <source>
        <strain evidence="7">QSvi11</strain>
    </source>
</reference>
<keyword evidence="3 5" id="KW-0690">Ribosome biogenesis</keyword>
<dbReference type="Proteomes" id="UP000695562">
    <property type="component" value="Unassembled WGS sequence"/>
</dbReference>
<dbReference type="Pfam" id="PF07767">
    <property type="entry name" value="Nop53"/>
    <property type="match status" value="1"/>
</dbReference>
<evidence type="ECO:0000256" key="5">
    <source>
        <dbReference type="PIRNR" id="PIRNR017302"/>
    </source>
</evidence>
<dbReference type="GO" id="GO:0005730">
    <property type="term" value="C:nucleolus"/>
    <property type="evidence" value="ECO:0007669"/>
    <property type="project" value="UniProtKB-SubCell"/>
</dbReference>
<comment type="function">
    <text evidence="5">May play a role in ribosome biogenesis.</text>
</comment>
<dbReference type="GO" id="GO:0005654">
    <property type="term" value="C:nucleoplasm"/>
    <property type="evidence" value="ECO:0007669"/>
    <property type="project" value="UniProtKB-SubCell"/>
</dbReference>
<comment type="similarity">
    <text evidence="1 5">Belongs to the NOP53 family.</text>
</comment>
<evidence type="ECO:0000256" key="2">
    <source>
        <dbReference type="ARBA" id="ARBA00018339"/>
    </source>
</evidence>
<protein>
    <recommendedName>
        <fullName evidence="2 5">Ribosome biogenesis protein NOP53</fullName>
    </recommendedName>
</protein>
<keyword evidence="4 5" id="KW-0539">Nucleus</keyword>
<dbReference type="GO" id="GO:0000027">
    <property type="term" value="P:ribosomal large subunit assembly"/>
    <property type="evidence" value="ECO:0007669"/>
    <property type="project" value="UniProtKB-UniRule"/>
</dbReference>
<accession>A0A8J4V5D2</accession>
<sequence length="433" mass="49316">MVHKKNQKQRGRKEVSEVLAEVREKEIQDNIKFGAPVEEKKDEQLFVVSKKGDDKIQSNGGVDTTRLSRIERILAPNPNIEPMAVSPKFEPKENVVTPLNKKLANKAKQIEKERQIRQNNKIGKHEKKKLKGTHADLWDDQHINAAAAAPSVTASHKTVAKAVAMAGQKHKKTEKVNSVIQKDHDFISQNLLTKVTGVRVNHTGVVAPVPAVELPAPGMSFNPDFEDHQDALGMAIAKELKAQDYLDDMDSVLNPEQIDYGRSTVDDEEPQPDTPVEPYVPPQNERITKKEKKKRQRIAEQKKKEKLALERKAFNEQIDRSLEILEEVKEKESRAAKLKKIRDDLKQSKTKAHRLGKYNLSIDPEPVILTEDLPKYLNQVSNTNHHPLKERYQSLQKRHIIEAQGPQMKLKVPKKKVYTSNKWNNTRIASINE</sequence>
<name>A0A8J4V5D2_9MYCE</name>
<dbReference type="PANTHER" id="PTHR14211">
    <property type="entry name" value="GLIOMA SUPPRESSOR CANDIDATE REGION GENE 2"/>
    <property type="match status" value="1"/>
</dbReference>
<organism evidence="7 8">
    <name type="scientific">Polysphondylium violaceum</name>
    <dbReference type="NCBI Taxonomy" id="133409"/>
    <lineage>
        <taxon>Eukaryota</taxon>
        <taxon>Amoebozoa</taxon>
        <taxon>Evosea</taxon>
        <taxon>Eumycetozoa</taxon>
        <taxon>Dictyostelia</taxon>
        <taxon>Dictyosteliales</taxon>
        <taxon>Dictyosteliaceae</taxon>
        <taxon>Polysphondylium</taxon>
    </lineage>
</organism>
<gene>
    <name evidence="7" type="ORF">CYY_006888</name>
</gene>
<dbReference type="OrthoDB" id="5072at2759"/>
<evidence type="ECO:0000256" key="3">
    <source>
        <dbReference type="ARBA" id="ARBA00022517"/>
    </source>
</evidence>
<dbReference type="AlphaFoldDB" id="A0A8J4V5D2"/>
<dbReference type="PIRSF" id="PIRSF017302">
    <property type="entry name" value="Gltscr2"/>
    <property type="match status" value="1"/>
</dbReference>
<dbReference type="InterPro" id="IPR011687">
    <property type="entry name" value="Nop53/GLTSCR2"/>
</dbReference>
<evidence type="ECO:0000256" key="4">
    <source>
        <dbReference type="ARBA" id="ARBA00023242"/>
    </source>
</evidence>
<evidence type="ECO:0000313" key="8">
    <source>
        <dbReference type="Proteomes" id="UP000695562"/>
    </source>
</evidence>